<keyword evidence="2" id="KW-1185">Reference proteome</keyword>
<dbReference type="Proteomes" id="UP000581189">
    <property type="component" value="Unassembled WGS sequence"/>
</dbReference>
<protein>
    <submittedName>
        <fullName evidence="1">Uncharacterized protein</fullName>
    </submittedName>
</protein>
<dbReference type="AlphaFoldDB" id="A0A7W4DBD5"/>
<reference evidence="1 2" key="1">
    <citation type="submission" date="2020-08" db="EMBL/GenBank/DDBJ databases">
        <authorList>
            <person name="Kim C.M."/>
        </authorList>
    </citation>
    <scope>NUCLEOTIDE SEQUENCE [LARGE SCALE GENOMIC DNA]</scope>
    <source>
        <strain evidence="1 2">SR9</strain>
    </source>
</reference>
<gene>
    <name evidence="1" type="ORF">H3H45_09645</name>
</gene>
<name>A0A7W4DBD5_9GAMM</name>
<sequence>MSSDEQKIALYRRVNGFTGPLARSGWHWRTRWLARLLASFIWRKNRGRPQQGTLAIAEEWRRLFDLPQFWSIERLEDDTAYCEIRFPCALEGSGDVAACHRLMEYDRALLKKIGGQLVVLQSRADPQVRGACQVAIRRIDDPRSDLIPARLLD</sequence>
<accession>A0A7W4DBD5</accession>
<organism evidence="1 2">
    <name type="scientific">Aquipseudomonas guryensis</name>
    <dbReference type="NCBI Taxonomy" id="2759165"/>
    <lineage>
        <taxon>Bacteria</taxon>
        <taxon>Pseudomonadati</taxon>
        <taxon>Pseudomonadota</taxon>
        <taxon>Gammaproteobacteria</taxon>
        <taxon>Pseudomonadales</taxon>
        <taxon>Pseudomonadaceae</taxon>
        <taxon>Aquipseudomonas</taxon>
    </lineage>
</organism>
<evidence type="ECO:0000313" key="2">
    <source>
        <dbReference type="Proteomes" id="UP000581189"/>
    </source>
</evidence>
<proteinExistence type="predicted"/>
<dbReference type="EMBL" id="JACJFN010000002">
    <property type="protein sequence ID" value="MBB1519499.1"/>
    <property type="molecule type" value="Genomic_DNA"/>
</dbReference>
<comment type="caution">
    <text evidence="1">The sequence shown here is derived from an EMBL/GenBank/DDBJ whole genome shotgun (WGS) entry which is preliminary data.</text>
</comment>
<evidence type="ECO:0000313" key="1">
    <source>
        <dbReference type="EMBL" id="MBB1519499.1"/>
    </source>
</evidence>
<dbReference type="RefSeq" id="WP_182833515.1">
    <property type="nucleotide sequence ID" value="NZ_JACJFN010000002.1"/>
</dbReference>